<dbReference type="InterPro" id="IPR032675">
    <property type="entry name" value="LRR_dom_sf"/>
</dbReference>
<accession>A0A165HPX8</accession>
<organism evidence="2 3">
    <name type="scientific">Exidia glandulosa HHB12029</name>
    <dbReference type="NCBI Taxonomy" id="1314781"/>
    <lineage>
        <taxon>Eukaryota</taxon>
        <taxon>Fungi</taxon>
        <taxon>Dikarya</taxon>
        <taxon>Basidiomycota</taxon>
        <taxon>Agaricomycotina</taxon>
        <taxon>Agaricomycetes</taxon>
        <taxon>Auriculariales</taxon>
        <taxon>Exidiaceae</taxon>
        <taxon>Exidia</taxon>
    </lineage>
</organism>
<evidence type="ECO:0000313" key="2">
    <source>
        <dbReference type="EMBL" id="KZV92292.1"/>
    </source>
</evidence>
<dbReference type="OrthoDB" id="3258311at2759"/>
<dbReference type="Gene3D" id="3.80.10.10">
    <property type="entry name" value="Ribonuclease Inhibitor"/>
    <property type="match status" value="1"/>
</dbReference>
<evidence type="ECO:0000313" key="3">
    <source>
        <dbReference type="Proteomes" id="UP000077266"/>
    </source>
</evidence>
<name>A0A165HPX8_EXIGL</name>
<dbReference type="STRING" id="1314781.A0A165HPX8"/>
<keyword evidence="3" id="KW-1185">Reference proteome</keyword>
<protein>
    <recommendedName>
        <fullName evidence="4">F-box domain-containing protein</fullName>
    </recommendedName>
</protein>
<reference evidence="2 3" key="1">
    <citation type="journal article" date="2016" name="Mol. Biol. Evol.">
        <title>Comparative Genomics of Early-Diverging Mushroom-Forming Fungi Provides Insights into the Origins of Lignocellulose Decay Capabilities.</title>
        <authorList>
            <person name="Nagy L.G."/>
            <person name="Riley R."/>
            <person name="Tritt A."/>
            <person name="Adam C."/>
            <person name="Daum C."/>
            <person name="Floudas D."/>
            <person name="Sun H."/>
            <person name="Yadav J.S."/>
            <person name="Pangilinan J."/>
            <person name="Larsson K.H."/>
            <person name="Matsuura K."/>
            <person name="Barry K."/>
            <person name="Labutti K."/>
            <person name="Kuo R."/>
            <person name="Ohm R.A."/>
            <person name="Bhattacharya S.S."/>
            <person name="Shirouzu T."/>
            <person name="Yoshinaga Y."/>
            <person name="Martin F.M."/>
            <person name="Grigoriev I.V."/>
            <person name="Hibbett D.S."/>
        </authorList>
    </citation>
    <scope>NUCLEOTIDE SEQUENCE [LARGE SCALE GENOMIC DNA]</scope>
    <source>
        <strain evidence="2 3">HHB12029</strain>
    </source>
</reference>
<dbReference type="EMBL" id="KV426011">
    <property type="protein sequence ID" value="KZV92292.1"/>
    <property type="molecule type" value="Genomic_DNA"/>
</dbReference>
<evidence type="ECO:0008006" key="4">
    <source>
        <dbReference type="Google" id="ProtNLM"/>
    </source>
</evidence>
<gene>
    <name evidence="2" type="ORF">EXIGLDRAFT_749759</name>
</gene>
<feature type="compositionally biased region" description="Acidic residues" evidence="1">
    <location>
        <begin position="1"/>
        <end position="11"/>
    </location>
</feature>
<evidence type="ECO:0000256" key="1">
    <source>
        <dbReference type="SAM" id="MobiDB-lite"/>
    </source>
</evidence>
<sequence>MFSDSEDEYEPDTGRYLGPIQTPVPPLRLLQDKEYRAKNATYEAVTRDAIHTDETDNDLTERLQALRTEKEKMHAYCEEMPWSEHYNWRHVRVSRFFLEMTGYHTGDLDLTGRTQTRYQKLRQRWTLLLNDLESLVMNASPDPVIEAEQWNAFRNRWKISRILRFGEFVMLIGRCLHVMDGTGPVYQKLFLADLPPEIIGYICDAAAPSDARSLSATSRYIRHSSLKNVFYTRRVLVAFPANIPPLEEDAQSQKNTLVQAISTALADMDFLLSRPDILRRVRDLRVENDWYPRRTESGLLVLQDGVINSRMPEFAPFYARLCDLLTHITPRSMSLHDIYIGPQLAAQLASQQHLRDLCVDYSSAPSTDFPLWLSRSLLHTATPSITNLGMTLNDTTNDTTSWHILALCPTLRQLFVTGESAYNGFLPPESTLWPHLTAVHTIERLHLQRTYHNTWQLSEWFEYAASRGSFKMTHVKIASGYGMSDQGLIRVLRALRAGNAPLRVLVLEGLAQGSTGLLDVISELFPALEGLTLIRRQGDRQVVTKSSRWPHAMHEYAFHMRGLSRLRFFAVNFPLEYFDVSPVDFDVVRVYQPPPEEVRWPITVDDLEGPPEPYEMFDAYTVALPFAAYCPSLEIFAITTWVPIWKCDVTRSVAGGIYLKEKCIGPKKGYKIGDTYAHAEWDPPNARTWE</sequence>
<dbReference type="InParanoid" id="A0A165HPX8"/>
<feature type="region of interest" description="Disordered" evidence="1">
    <location>
        <begin position="1"/>
        <end position="23"/>
    </location>
</feature>
<dbReference type="Proteomes" id="UP000077266">
    <property type="component" value="Unassembled WGS sequence"/>
</dbReference>
<proteinExistence type="predicted"/>
<dbReference type="AlphaFoldDB" id="A0A165HPX8"/>